<evidence type="ECO:0000313" key="7">
    <source>
        <dbReference type="Proteomes" id="UP001149090"/>
    </source>
</evidence>
<dbReference type="Proteomes" id="UP001149090">
    <property type="component" value="Unassembled WGS sequence"/>
</dbReference>
<sequence>MIQKTKLISFQLIFIIFFLFFFHQISTNNTPFQFQQILYPNDPTDYIWFGETVSISGNSLAIASVNDLGFPYTRNGRVYILENENYNNNNNWNQKTRLSINDGTNGDGFGTSISISNDIVVVGAPLMTVGSNTYQGKAYIFKKNGTDWNQVAELIANDGEAEDLFGYRVFISGKIIIVGSPIVNINGKLNQGCVYVFNGNEDGTIWNQTQKLIASDGEEYDQFGWSVSISNDILVVGTPWTEVGTNIQQGKAYIFQNNGNEWNQIQILIASDGKVGDYFGYSVSISSDSSLIIIGASEATSGSNIYQGKAYIFQKNGNQWNQIQILTADDGQEYDQFGYSVSISSDSSLIIIGAHLARVGSNQGQGKAYIFQKNGNQWNQIQILIANDGQNENDQFGTSVLISNQFAIVGASKAYNNNCEFIQAGKVYVFDNNPLPSPYPSTTLSISSSPKTTVIVS</sequence>
<keyword evidence="1" id="KW-0732">Signal</keyword>
<keyword evidence="2" id="KW-0677">Repeat</keyword>
<keyword evidence="5" id="KW-0812">Transmembrane</keyword>
<dbReference type="PANTHER" id="PTHR36220:SF1">
    <property type="entry name" value="GAMMA TUBULIN COMPLEX COMPONENT C-TERMINAL DOMAIN-CONTAINING PROTEIN"/>
    <property type="match status" value="1"/>
</dbReference>
<proteinExistence type="predicted"/>
<evidence type="ECO:0000256" key="4">
    <source>
        <dbReference type="PROSITE-ProRule" id="PRU00803"/>
    </source>
</evidence>
<dbReference type="InterPro" id="IPR028994">
    <property type="entry name" value="Integrin_alpha_N"/>
</dbReference>
<feature type="repeat" description="FG-GAP" evidence="4">
    <location>
        <begin position="323"/>
        <end position="380"/>
    </location>
</feature>
<dbReference type="SMART" id="SM00191">
    <property type="entry name" value="Int_alpha"/>
    <property type="match status" value="5"/>
</dbReference>
<feature type="repeat" description="FG-GAP" evidence="4">
    <location>
        <begin position="210"/>
        <end position="264"/>
    </location>
</feature>
<evidence type="ECO:0000256" key="3">
    <source>
        <dbReference type="ARBA" id="ARBA00023180"/>
    </source>
</evidence>
<protein>
    <submittedName>
        <fullName evidence="6">Uncharacterized protein</fullName>
    </submittedName>
</protein>
<keyword evidence="5" id="KW-1133">Transmembrane helix</keyword>
<feature type="transmembrane region" description="Helical" evidence="5">
    <location>
        <begin position="7"/>
        <end position="25"/>
    </location>
</feature>
<evidence type="ECO:0000256" key="1">
    <source>
        <dbReference type="ARBA" id="ARBA00022729"/>
    </source>
</evidence>
<dbReference type="OMA" id="NCEFIQA"/>
<organism evidence="6 7">
    <name type="scientific">Anaeramoeba ignava</name>
    <name type="common">Anaerobic marine amoeba</name>
    <dbReference type="NCBI Taxonomy" id="1746090"/>
    <lineage>
        <taxon>Eukaryota</taxon>
        <taxon>Metamonada</taxon>
        <taxon>Anaeramoebidae</taxon>
        <taxon>Anaeramoeba</taxon>
    </lineage>
</organism>
<dbReference type="Gene3D" id="2.130.10.130">
    <property type="entry name" value="Integrin alpha, N-terminal"/>
    <property type="match status" value="3"/>
</dbReference>
<reference evidence="6" key="1">
    <citation type="submission" date="2022-10" db="EMBL/GenBank/DDBJ databases">
        <title>Novel sulphate-reducing endosymbionts in the free-living metamonad Anaeramoeba.</title>
        <authorList>
            <person name="Jerlstrom-Hultqvist J."/>
            <person name="Cepicka I."/>
            <person name="Gallot-Lavallee L."/>
            <person name="Salas-Leiva D."/>
            <person name="Curtis B.A."/>
            <person name="Zahonova K."/>
            <person name="Pipaliya S."/>
            <person name="Dacks J."/>
            <person name="Roger A.J."/>
        </authorList>
    </citation>
    <scope>NUCLEOTIDE SEQUENCE</scope>
    <source>
        <strain evidence="6">BMAN</strain>
    </source>
</reference>
<accession>A0A9Q0LP04</accession>
<dbReference type="PROSITE" id="PS51470">
    <property type="entry name" value="FG_GAP"/>
    <property type="match status" value="2"/>
</dbReference>
<dbReference type="SUPFAM" id="SSF69318">
    <property type="entry name" value="Integrin alpha N-terminal domain"/>
    <property type="match status" value="2"/>
</dbReference>
<dbReference type="InterPro" id="IPR013517">
    <property type="entry name" value="FG-GAP"/>
</dbReference>
<comment type="caution">
    <text evidence="6">The sequence shown here is derived from an EMBL/GenBank/DDBJ whole genome shotgun (WGS) entry which is preliminary data.</text>
</comment>
<gene>
    <name evidence="6" type="ORF">M0811_06427</name>
</gene>
<evidence type="ECO:0000313" key="6">
    <source>
        <dbReference type="EMBL" id="KAJ5076427.1"/>
    </source>
</evidence>
<dbReference type="Pfam" id="PF14312">
    <property type="entry name" value="FG-GAP_2"/>
    <property type="match status" value="6"/>
</dbReference>
<dbReference type="EMBL" id="JAPDFW010000061">
    <property type="protein sequence ID" value="KAJ5076427.1"/>
    <property type="molecule type" value="Genomic_DNA"/>
</dbReference>
<dbReference type="PANTHER" id="PTHR36220">
    <property type="entry name" value="UNNAMED PRODUCT"/>
    <property type="match status" value="1"/>
</dbReference>
<evidence type="ECO:0000256" key="5">
    <source>
        <dbReference type="SAM" id="Phobius"/>
    </source>
</evidence>
<keyword evidence="5" id="KW-0472">Membrane</keyword>
<dbReference type="AlphaFoldDB" id="A0A9Q0LP04"/>
<keyword evidence="3" id="KW-0325">Glycoprotein</keyword>
<dbReference type="OrthoDB" id="188207at2759"/>
<evidence type="ECO:0000256" key="2">
    <source>
        <dbReference type="ARBA" id="ARBA00022737"/>
    </source>
</evidence>
<keyword evidence="7" id="KW-1185">Reference proteome</keyword>
<name>A0A9Q0LP04_ANAIG</name>
<dbReference type="InterPro" id="IPR013519">
    <property type="entry name" value="Int_alpha_beta-p"/>
</dbReference>